<organism evidence="2 3">
    <name type="scientific">Plasmopara halstedii</name>
    <name type="common">Downy mildew of sunflower</name>
    <dbReference type="NCBI Taxonomy" id="4781"/>
    <lineage>
        <taxon>Eukaryota</taxon>
        <taxon>Sar</taxon>
        <taxon>Stramenopiles</taxon>
        <taxon>Oomycota</taxon>
        <taxon>Peronosporomycetes</taxon>
        <taxon>Peronosporales</taxon>
        <taxon>Peronosporaceae</taxon>
        <taxon>Plasmopara</taxon>
    </lineage>
</organism>
<evidence type="ECO:0000313" key="2">
    <source>
        <dbReference type="EMBL" id="CEG40935.1"/>
    </source>
</evidence>
<evidence type="ECO:0000313" key="3">
    <source>
        <dbReference type="Proteomes" id="UP000054928"/>
    </source>
</evidence>
<dbReference type="PROSITE" id="PS51375">
    <property type="entry name" value="PPR"/>
    <property type="match status" value="2"/>
</dbReference>
<dbReference type="InterPro" id="IPR051114">
    <property type="entry name" value="Mito_RNA_Proc_CCM1"/>
</dbReference>
<dbReference type="GO" id="GO:0003729">
    <property type="term" value="F:mRNA binding"/>
    <property type="evidence" value="ECO:0007669"/>
    <property type="project" value="TreeGrafter"/>
</dbReference>
<dbReference type="GO" id="GO:0005739">
    <property type="term" value="C:mitochondrion"/>
    <property type="evidence" value="ECO:0007669"/>
    <property type="project" value="TreeGrafter"/>
</dbReference>
<reference evidence="3" key="1">
    <citation type="submission" date="2014-09" db="EMBL/GenBank/DDBJ databases">
        <authorList>
            <person name="Sharma Rahul"/>
            <person name="Thines Marco"/>
        </authorList>
    </citation>
    <scope>NUCLEOTIDE SEQUENCE [LARGE SCALE GENOMIC DNA]</scope>
</reference>
<dbReference type="OrthoDB" id="185462at2759"/>
<dbReference type="Gene3D" id="1.25.40.10">
    <property type="entry name" value="Tetratricopeptide repeat domain"/>
    <property type="match status" value="3"/>
</dbReference>
<protein>
    <submittedName>
        <fullName evidence="2">FOG: PPR repeat</fullName>
    </submittedName>
</protein>
<dbReference type="EMBL" id="CCYD01000524">
    <property type="protein sequence ID" value="CEG40935.1"/>
    <property type="molecule type" value="Genomic_DNA"/>
</dbReference>
<dbReference type="Proteomes" id="UP000054928">
    <property type="component" value="Unassembled WGS sequence"/>
</dbReference>
<evidence type="ECO:0000256" key="1">
    <source>
        <dbReference type="PROSITE-ProRule" id="PRU00708"/>
    </source>
</evidence>
<dbReference type="PANTHER" id="PTHR47934:SF6">
    <property type="entry name" value="MITOCHONDRIAL GROUP I INTRON SPLICING FACTOR CCM1-RELATED"/>
    <property type="match status" value="1"/>
</dbReference>
<dbReference type="Pfam" id="PF01535">
    <property type="entry name" value="PPR"/>
    <property type="match status" value="1"/>
</dbReference>
<feature type="repeat" description="PPR" evidence="1">
    <location>
        <begin position="145"/>
        <end position="179"/>
    </location>
</feature>
<sequence>MLAASVEIGNQHDVSSKLANLVEKCDASFPAIVWALDEQDWSQKNQPHQKAFFKSRNLMESIERALEKYDMNAAVRAPSSISRLSLNLDGKLLVLEELINAKSARLDDFNAVLGACGKQGWSADAKTVLNKMFVYAESFPHCAPTAWSFNALLNSCAAQGDVHELESILKDMINNELQPDQVTMNTLLKAFIKNLRKYNNGNNKKRFRTVVHALSFFKWCTEDLKLDPDAATFYSLFRLFSTYLETFDDSSVAVVYETETQMFDDFEENEEGDMVSQDRELMVWMSDLIATTCRDAPAAALDIGVFNNAFDYYRKLGDVDQTFALYNIMRKREIQPNDLTLGLLFATCAIQQQFEKGLKFLDHLMTSDGYMPSLKALTGAMQLYANARNPDGALGIIRAMETSKAFTLTTETYEPVVFAYARVGNVISAWEIAEEIQEKFGRVSINIYNRVLLACAEAALPGRALDVLSLIRSEENVTLDIISFNTTLDAFVRAGMRAAWSRKTHKYTLESDEQANYAEHKRVDNRNGYEHEMDGEYQRGRMVNSDNSDQTIEIEGKELEATLLRKDELNQRMKAAWVRASVIGLLEEMQEIRVKPDLTSYEHAIAACNVNKDFEGVIAIFDRLIRRKRCNDVIDLKSKLVSESSLAAYISACTATRDKNRIVEAPTLLHKWHLATGNIPPEFVVTQLLKSLETLGEWRCAVRMLPDWQVLFGIPPGVAVFNKVMEMCNNAEKHELVAPIFITMQGLAVYRIIPDVDSYIERIYAEEQRENWVIATDLFVEMQQRFSTEEISHYQLRKLNLGRYSLRQKEH</sequence>
<dbReference type="InterPro" id="IPR002885">
    <property type="entry name" value="PPR_rpt"/>
</dbReference>
<dbReference type="PANTHER" id="PTHR47934">
    <property type="entry name" value="PENTATRICOPEPTIDE REPEAT-CONTAINING PROTEIN PET309, MITOCHONDRIAL"/>
    <property type="match status" value="1"/>
</dbReference>
<dbReference type="NCBIfam" id="TIGR00756">
    <property type="entry name" value="PPR"/>
    <property type="match status" value="1"/>
</dbReference>
<keyword evidence="3" id="KW-1185">Reference proteome</keyword>
<accession>A0A0P1AJ93</accession>
<dbReference type="AlphaFoldDB" id="A0A0P1AJ93"/>
<dbReference type="Pfam" id="PF13041">
    <property type="entry name" value="PPR_2"/>
    <property type="match status" value="1"/>
</dbReference>
<dbReference type="RefSeq" id="XP_024577304.1">
    <property type="nucleotide sequence ID" value="XM_024726648.1"/>
</dbReference>
<dbReference type="GO" id="GO:0007005">
    <property type="term" value="P:mitochondrion organization"/>
    <property type="evidence" value="ECO:0007669"/>
    <property type="project" value="TreeGrafter"/>
</dbReference>
<dbReference type="InterPro" id="IPR011990">
    <property type="entry name" value="TPR-like_helical_dom_sf"/>
</dbReference>
<dbReference type="GO" id="GO:0006396">
    <property type="term" value="P:RNA processing"/>
    <property type="evidence" value="ECO:0007669"/>
    <property type="project" value="TreeGrafter"/>
</dbReference>
<dbReference type="STRING" id="4781.A0A0P1AJ93"/>
<dbReference type="GeneID" id="36406165"/>
<name>A0A0P1AJ93_PLAHL</name>
<proteinExistence type="predicted"/>
<dbReference type="OMA" id="HKWHTAT"/>
<feature type="repeat" description="PPR" evidence="1">
    <location>
        <begin position="302"/>
        <end position="336"/>
    </location>
</feature>